<feature type="region of interest" description="Disordered" evidence="1">
    <location>
        <begin position="157"/>
        <end position="297"/>
    </location>
</feature>
<evidence type="ECO:0000256" key="1">
    <source>
        <dbReference type="SAM" id="MobiDB-lite"/>
    </source>
</evidence>
<evidence type="ECO:0000313" key="2">
    <source>
        <dbReference type="EMBL" id="KXV69131.1"/>
    </source>
</evidence>
<reference evidence="2 3" key="1">
    <citation type="submission" date="2015-06" db="EMBL/GenBank/DDBJ databases">
        <title>Improved classification and identification of acetic acid bacteria using matrix-assisted laser desorption/ionization time-of-flight mass spectrometry; Gluconobacter nephelii and Gluconobacter uchimurae are later heterotypic synonyms of Gluconobacter japonicus and Gluconobacter oxydans, respectively.</title>
        <authorList>
            <person name="Li L."/>
            <person name="Cleenwerck I."/>
            <person name="De Vuyst L."/>
            <person name="Vandamme P."/>
        </authorList>
    </citation>
    <scope>NUCLEOTIDE SEQUENCE [LARGE SCALE GENOMIC DNA]</scope>
    <source>
        <strain evidence="2 3">LMG 1699</strain>
    </source>
</reference>
<comment type="caution">
    <text evidence="2">The sequence shown here is derived from an EMBL/GenBank/DDBJ whole genome shotgun (WGS) entry which is preliminary data.</text>
</comment>
<proteinExistence type="predicted"/>
<dbReference type="PATRIC" id="fig|178901.14.peg.3214"/>
<accession>A0A149UMD7</accession>
<gene>
    <name evidence="2" type="ORF">AD951_08120</name>
</gene>
<name>A0A149UMD7_9PROT</name>
<protein>
    <submittedName>
        <fullName evidence="2">Uncharacterized protein</fullName>
    </submittedName>
</protein>
<dbReference type="Proteomes" id="UP000075377">
    <property type="component" value="Unassembled WGS sequence"/>
</dbReference>
<evidence type="ECO:0000313" key="3">
    <source>
        <dbReference type="Proteomes" id="UP000075377"/>
    </source>
</evidence>
<dbReference type="EMBL" id="LHZX01000294">
    <property type="protein sequence ID" value="KXV69131.1"/>
    <property type="molecule type" value="Genomic_DNA"/>
</dbReference>
<dbReference type="AlphaFoldDB" id="A0A149UMD7"/>
<dbReference type="RefSeq" id="WP_061501016.1">
    <property type="nucleotide sequence ID" value="NZ_LHZX01000294.1"/>
</dbReference>
<feature type="compositionally biased region" description="Acidic residues" evidence="1">
    <location>
        <begin position="192"/>
        <end position="203"/>
    </location>
</feature>
<organism evidence="2 3">
    <name type="scientific">Acetobacter malorum</name>
    <dbReference type="NCBI Taxonomy" id="178901"/>
    <lineage>
        <taxon>Bacteria</taxon>
        <taxon>Pseudomonadati</taxon>
        <taxon>Pseudomonadota</taxon>
        <taxon>Alphaproteobacteria</taxon>
        <taxon>Acetobacterales</taxon>
        <taxon>Acetobacteraceae</taxon>
        <taxon>Acetobacter</taxon>
    </lineage>
</organism>
<sequence length="515" mass="55031">MAQNDTQIPALADVFQSLERVRPQLEKDAPQLAGQITLLAQKHQDPDLAANERFRTNVAYVLQDAERLVGPVLPQENGLREEMTQRAMTVPGLTSETLKGFMRQTPDLMDQRLVDTVRSVSERVASMGADQQGNPEIDEVLHSLSDRVANAARFSTHDPDAQAVPQDEQADVRPVEPASEFDGSPEPPPFDDIPDAPEPEDSEDPRLQEGDTSTRPSSVEKADPRMHASPGGGEPGADQPQAHRPERPANAGATENKKAAPEASSKADTGAKAQNRPGPAKEEANPPEQEADEKVVYQVRGPGLFTRLAQAIRPEAVQQTVTPGSNWMAKAQTMNAAHGQQADANHLDQTEALGLKAQSALEAVQNTPASSVMREIAEAAKSEPNGMDGVLSEMRPGGRHEGLQSRFQAERSTNQAFAAQLKQAGEAVAAYGAHREKAADIGVQRGTEAQVEQRFNGLDSKIGELAKGVPGKEAGTSMVEDLSEKARELVKKAVEAVASVFRPSPSASASASPGL</sequence>
<dbReference type="OrthoDB" id="7225141at2"/>